<evidence type="ECO:0000313" key="8">
    <source>
        <dbReference type="EMBL" id="WIA18321.1"/>
    </source>
</evidence>
<evidence type="ECO:0000313" key="9">
    <source>
        <dbReference type="Proteomes" id="UP001244341"/>
    </source>
</evidence>
<dbReference type="Proteomes" id="UP001244341">
    <property type="component" value="Chromosome 9b"/>
</dbReference>
<keyword evidence="3" id="KW-0805">Transcription regulation</keyword>
<sequence>MAAALDTDKCERKVWIIRVPPYVAQRWRQAIAGANASGVDEDATGDVLGQITLEQGVATTLQLDQPGSSEKLVLHMNSNRDTVDTAIVSYDPTAEPAAAAPAAAGAAAAKAAAAAGGVTSIKDPRVDGVVHKRYDAAPIRISDVGHSELNAPLSGLNADQIKRDAEQRQRAAAAMQAESAYLQNSRKRLAAASRPSKAAKITLIEDPREVRRLAGGADNAPVYQRKREEKSAVAEVKRRVRMSRDELEAELFKKFAEQPHWHFVQLQKELDQPVSYLKEVLNEVASQVKRGPNKDLWELKKHLVTSSTAPQQPGQG</sequence>
<keyword evidence="6" id="KW-0539">Nucleus</keyword>
<feature type="domain" description="TFIIF beta subunit HTH" evidence="7">
    <location>
        <begin position="240"/>
        <end position="301"/>
    </location>
</feature>
<dbReference type="SUPFAM" id="SSF50916">
    <property type="entry name" value="Rap30/74 interaction domains"/>
    <property type="match status" value="1"/>
</dbReference>
<dbReference type="InterPro" id="IPR040450">
    <property type="entry name" value="TFIIF_beta_HTH"/>
</dbReference>
<dbReference type="InterPro" id="IPR011039">
    <property type="entry name" value="TFIIF_interaction"/>
</dbReference>
<evidence type="ECO:0000256" key="1">
    <source>
        <dbReference type="ARBA" id="ARBA00004123"/>
    </source>
</evidence>
<evidence type="ECO:0000256" key="4">
    <source>
        <dbReference type="ARBA" id="ARBA00023125"/>
    </source>
</evidence>
<dbReference type="InterPro" id="IPR003196">
    <property type="entry name" value="TFIIF_beta"/>
</dbReference>
<proteinExistence type="inferred from homology"/>
<comment type="subcellular location">
    <subcellularLocation>
        <location evidence="1">Nucleus</location>
    </subcellularLocation>
</comment>
<evidence type="ECO:0000256" key="6">
    <source>
        <dbReference type="ARBA" id="ARBA00023242"/>
    </source>
</evidence>
<dbReference type="Gene3D" id="1.10.10.10">
    <property type="entry name" value="Winged helix-like DNA-binding domain superfamily/Winged helix DNA-binding domain"/>
    <property type="match status" value="1"/>
</dbReference>
<comment type="similarity">
    <text evidence="2">Belongs to the TFIIF beta subunit family.</text>
</comment>
<evidence type="ECO:0000256" key="2">
    <source>
        <dbReference type="ARBA" id="ARBA00009543"/>
    </source>
</evidence>
<keyword evidence="5" id="KW-0804">Transcription</keyword>
<dbReference type="PANTHER" id="PTHR10445">
    <property type="entry name" value="GENERAL TRANSCRIPTION FACTOR IIF SUBUNIT 2"/>
    <property type="match status" value="1"/>
</dbReference>
<evidence type="ECO:0000256" key="3">
    <source>
        <dbReference type="ARBA" id="ARBA00023015"/>
    </source>
</evidence>
<protein>
    <recommendedName>
        <fullName evidence="7">TFIIF beta subunit HTH domain-containing protein</fullName>
    </recommendedName>
</protein>
<gene>
    <name evidence="8" type="ORF">OEZ85_009786</name>
</gene>
<organism evidence="8 9">
    <name type="scientific">Tetradesmus obliquus</name>
    <name type="common">Green alga</name>
    <name type="synonym">Acutodesmus obliquus</name>
    <dbReference type="NCBI Taxonomy" id="3088"/>
    <lineage>
        <taxon>Eukaryota</taxon>
        <taxon>Viridiplantae</taxon>
        <taxon>Chlorophyta</taxon>
        <taxon>core chlorophytes</taxon>
        <taxon>Chlorophyceae</taxon>
        <taxon>CS clade</taxon>
        <taxon>Sphaeropleales</taxon>
        <taxon>Scenedesmaceae</taxon>
        <taxon>Tetradesmus</taxon>
    </lineage>
</organism>
<dbReference type="InterPro" id="IPR036388">
    <property type="entry name" value="WH-like_DNA-bd_sf"/>
</dbReference>
<dbReference type="Pfam" id="PF02270">
    <property type="entry name" value="TFIIF_beta"/>
    <property type="match status" value="1"/>
</dbReference>
<keyword evidence="9" id="KW-1185">Reference proteome</keyword>
<name>A0ABY8UCX3_TETOB</name>
<reference evidence="8 9" key="1">
    <citation type="submission" date="2023-05" db="EMBL/GenBank/DDBJ databases">
        <title>A 100% complete, gapless, phased diploid assembly of the Scenedesmus obliquus UTEX 3031 genome.</title>
        <authorList>
            <person name="Biondi T.C."/>
            <person name="Hanschen E.R."/>
            <person name="Kwon T."/>
            <person name="Eng W."/>
            <person name="Kruse C.P.S."/>
            <person name="Koehler S.I."/>
            <person name="Kunde Y."/>
            <person name="Gleasner C.D."/>
            <person name="You Mak K.T."/>
            <person name="Polle J."/>
            <person name="Hovde B.T."/>
            <person name="Starkenburg S.R."/>
        </authorList>
    </citation>
    <scope>NUCLEOTIDE SEQUENCE [LARGE SCALE GENOMIC DNA]</scope>
    <source>
        <strain evidence="8 9">DOE0152z</strain>
    </source>
</reference>
<dbReference type="InterPro" id="IPR036390">
    <property type="entry name" value="WH_DNA-bd_sf"/>
</dbReference>
<dbReference type="EMBL" id="CP126216">
    <property type="protein sequence ID" value="WIA18321.1"/>
    <property type="molecule type" value="Genomic_DNA"/>
</dbReference>
<dbReference type="PANTHER" id="PTHR10445:SF0">
    <property type="entry name" value="GENERAL TRANSCRIPTION FACTOR IIF SUBUNIT 2"/>
    <property type="match status" value="1"/>
</dbReference>
<keyword evidence="4" id="KW-0238">DNA-binding</keyword>
<accession>A0ABY8UCX3</accession>
<dbReference type="SUPFAM" id="SSF46785">
    <property type="entry name" value="Winged helix' DNA-binding domain"/>
    <property type="match status" value="1"/>
</dbReference>
<evidence type="ECO:0000259" key="7">
    <source>
        <dbReference type="Pfam" id="PF02270"/>
    </source>
</evidence>
<evidence type="ECO:0000256" key="5">
    <source>
        <dbReference type="ARBA" id="ARBA00023163"/>
    </source>
</evidence>